<gene>
    <name evidence="2" type="ORF">G443_000692</name>
</gene>
<sequence length="134" mass="14385">MEQIPDFLDATPVPAGRPVLLHTEVMAEHVLVRPGAAGWEVSGLFDFEPAMRGAAEYEFAAVGLFLTRGDAGALAALLAGYGLDRAAVGPVLSRRFLAYALLHVYSDLSTYLRLLPAPEEPTLASVADRWFGVD</sequence>
<accession>A0ABT1JD53</accession>
<dbReference type="Proteomes" id="UP000791080">
    <property type="component" value="Unassembled WGS sequence"/>
</dbReference>
<evidence type="ECO:0000313" key="3">
    <source>
        <dbReference type="Proteomes" id="UP000791080"/>
    </source>
</evidence>
<evidence type="ECO:0000259" key="1">
    <source>
        <dbReference type="Pfam" id="PF01636"/>
    </source>
</evidence>
<dbReference type="Pfam" id="PF01636">
    <property type="entry name" value="APH"/>
    <property type="match status" value="1"/>
</dbReference>
<organism evidence="2 3">
    <name type="scientific">Actinoalloteichus caeruleus DSM 43889</name>
    <dbReference type="NCBI Taxonomy" id="1120930"/>
    <lineage>
        <taxon>Bacteria</taxon>
        <taxon>Bacillati</taxon>
        <taxon>Actinomycetota</taxon>
        <taxon>Actinomycetes</taxon>
        <taxon>Pseudonocardiales</taxon>
        <taxon>Pseudonocardiaceae</taxon>
        <taxon>Actinoalloteichus</taxon>
        <taxon>Actinoalloteichus cyanogriseus</taxon>
    </lineage>
</organism>
<name>A0ABT1JD53_ACTCY</name>
<evidence type="ECO:0000313" key="2">
    <source>
        <dbReference type="EMBL" id="MCP2330422.1"/>
    </source>
</evidence>
<reference evidence="2 3" key="1">
    <citation type="submission" date="2013-07" db="EMBL/GenBank/DDBJ databases">
        <authorList>
            <consortium name="DOE Joint Genome Institute"/>
            <person name="Reeve W."/>
            <person name="Huntemann M."/>
            <person name="Han J."/>
            <person name="Chen A."/>
            <person name="Kyrpides N."/>
            <person name="Mavromatis K."/>
            <person name="Markowitz V."/>
            <person name="Palaniappan K."/>
            <person name="Ivanova N."/>
            <person name="Schaumberg A."/>
            <person name="Pati A."/>
            <person name="Liolios K."/>
            <person name="Nordberg H.P."/>
            <person name="Cantor M.N."/>
            <person name="Hua S.X."/>
            <person name="Woyke T."/>
        </authorList>
    </citation>
    <scope>NUCLEOTIDE SEQUENCE [LARGE SCALE GENOMIC DNA]</scope>
    <source>
        <strain evidence="2 3">DSM 43889</strain>
    </source>
</reference>
<comment type="caution">
    <text evidence="2">The sequence shown here is derived from an EMBL/GenBank/DDBJ whole genome shotgun (WGS) entry which is preliminary data.</text>
</comment>
<feature type="domain" description="Aminoglycoside phosphotransferase" evidence="1">
    <location>
        <begin position="4"/>
        <end position="88"/>
    </location>
</feature>
<dbReference type="InterPro" id="IPR011009">
    <property type="entry name" value="Kinase-like_dom_sf"/>
</dbReference>
<reference evidence="2 3" key="2">
    <citation type="submission" date="2022-06" db="EMBL/GenBank/DDBJ databases">
        <title>Genomic Encyclopedia of Type Strains, Phase I: the one thousand microbial genomes (KMG-I) project.</title>
        <authorList>
            <person name="Kyrpides N."/>
        </authorList>
    </citation>
    <scope>NUCLEOTIDE SEQUENCE [LARGE SCALE GENOMIC DNA]</scope>
    <source>
        <strain evidence="2 3">DSM 43889</strain>
    </source>
</reference>
<protein>
    <submittedName>
        <fullName evidence="2">Phosphotransferase enzyme family protein</fullName>
    </submittedName>
</protein>
<proteinExistence type="predicted"/>
<dbReference type="EMBL" id="AUBJ02000001">
    <property type="protein sequence ID" value="MCP2330422.1"/>
    <property type="molecule type" value="Genomic_DNA"/>
</dbReference>
<keyword evidence="3" id="KW-1185">Reference proteome</keyword>
<dbReference type="SUPFAM" id="SSF56112">
    <property type="entry name" value="Protein kinase-like (PK-like)"/>
    <property type="match status" value="1"/>
</dbReference>
<dbReference type="InterPro" id="IPR002575">
    <property type="entry name" value="Aminoglycoside_PTrfase"/>
</dbReference>